<organism evidence="2 3">
    <name type="scientific">Frigoriglobus tundricola</name>
    <dbReference type="NCBI Taxonomy" id="2774151"/>
    <lineage>
        <taxon>Bacteria</taxon>
        <taxon>Pseudomonadati</taxon>
        <taxon>Planctomycetota</taxon>
        <taxon>Planctomycetia</taxon>
        <taxon>Gemmatales</taxon>
        <taxon>Gemmataceae</taxon>
        <taxon>Frigoriglobus</taxon>
    </lineage>
</organism>
<dbReference type="Pfam" id="PF00400">
    <property type="entry name" value="WD40"/>
    <property type="match status" value="2"/>
</dbReference>
<dbReference type="InterPro" id="IPR015943">
    <property type="entry name" value="WD40/YVTN_repeat-like_dom_sf"/>
</dbReference>
<evidence type="ECO:0000313" key="2">
    <source>
        <dbReference type="EMBL" id="QJW97468.1"/>
    </source>
</evidence>
<dbReference type="SUPFAM" id="SSF82171">
    <property type="entry name" value="DPP6 N-terminal domain-like"/>
    <property type="match status" value="1"/>
</dbReference>
<feature type="repeat" description="WD" evidence="1">
    <location>
        <begin position="271"/>
        <end position="306"/>
    </location>
</feature>
<dbReference type="PROSITE" id="PS50082">
    <property type="entry name" value="WD_REPEATS_2"/>
    <property type="match status" value="2"/>
</dbReference>
<keyword evidence="1" id="KW-0853">WD repeat</keyword>
<dbReference type="PANTHER" id="PTHR19879:SF9">
    <property type="entry name" value="TRANSCRIPTION INITIATION FACTOR TFIID SUBUNIT 5"/>
    <property type="match status" value="1"/>
</dbReference>
<gene>
    <name evidence="2" type="ORF">FTUN_5042</name>
</gene>
<name>A0A6M5YTV7_9BACT</name>
<reference evidence="3" key="1">
    <citation type="submission" date="2020-05" db="EMBL/GenBank/DDBJ databases">
        <title>Frigoriglobus tundricola gen. nov., sp. nov., a psychrotolerant cellulolytic planctomycete of the family Gemmataceae with two divergent copies of 16S rRNA gene.</title>
        <authorList>
            <person name="Kulichevskaya I.S."/>
            <person name="Ivanova A.A."/>
            <person name="Naumoff D.G."/>
            <person name="Beletsky A.V."/>
            <person name="Rijpstra W.I.C."/>
            <person name="Sinninghe Damste J.S."/>
            <person name="Mardanov A.V."/>
            <person name="Ravin N.V."/>
            <person name="Dedysh S.N."/>
        </authorList>
    </citation>
    <scope>NUCLEOTIDE SEQUENCE [LARGE SCALE GENOMIC DNA]</scope>
    <source>
        <strain evidence="3">PL17</strain>
    </source>
</reference>
<dbReference type="PANTHER" id="PTHR19879">
    <property type="entry name" value="TRANSCRIPTION INITIATION FACTOR TFIID"/>
    <property type="match status" value="1"/>
</dbReference>
<protein>
    <submittedName>
        <fullName evidence="2">Uncharacterized protein</fullName>
    </submittedName>
</protein>
<dbReference type="InterPro" id="IPR001680">
    <property type="entry name" value="WD40_rpt"/>
</dbReference>
<dbReference type="KEGG" id="ftj:FTUN_5042"/>
<dbReference type="PROSITE" id="PS50294">
    <property type="entry name" value="WD_REPEATS_REGION"/>
    <property type="match status" value="1"/>
</dbReference>
<evidence type="ECO:0000256" key="1">
    <source>
        <dbReference type="PROSITE-ProRule" id="PRU00221"/>
    </source>
</evidence>
<proteinExistence type="predicted"/>
<sequence length="306" mass="34315">MIVLHRKGERGRIDLLLFAPDCQSLFASSNNGASLWSGLPNAVPRHVFPNYRYIRRARFIPDSRYLITDYNALTIHDLSDGTERHFELWSHYLSYFDLAPDGRLLLIAQINRDPPSGWIACCSVDNPTPRDAVWSGELSRSLRISPTCVAGNRFVLMESWWEQSLMRGVFRYVTRSLKTGEELVSVEGPEIGDFPPVVTPDGRFLAGLQNACVIVLSVEDFSKSAATLRNDNRKYFTNIAFHPSGRYLGATSNDATVKLFDTTTWEVARTFTWDIGRMRSIAFSPDGVLAAAGSDTGKVVVWDVDI</sequence>
<evidence type="ECO:0000313" key="3">
    <source>
        <dbReference type="Proteomes" id="UP000503447"/>
    </source>
</evidence>
<feature type="repeat" description="WD" evidence="1">
    <location>
        <begin position="229"/>
        <end position="270"/>
    </location>
</feature>
<dbReference type="Proteomes" id="UP000503447">
    <property type="component" value="Chromosome"/>
</dbReference>
<accession>A0A6M5YTV7</accession>
<dbReference type="AlphaFoldDB" id="A0A6M5YTV7"/>
<dbReference type="RefSeq" id="WP_171472829.1">
    <property type="nucleotide sequence ID" value="NZ_CP053452.2"/>
</dbReference>
<dbReference type="SMART" id="SM00320">
    <property type="entry name" value="WD40"/>
    <property type="match status" value="2"/>
</dbReference>
<dbReference type="EMBL" id="CP053452">
    <property type="protein sequence ID" value="QJW97468.1"/>
    <property type="molecule type" value="Genomic_DNA"/>
</dbReference>
<dbReference type="Gene3D" id="2.130.10.10">
    <property type="entry name" value="YVTN repeat-like/Quinoprotein amine dehydrogenase"/>
    <property type="match status" value="1"/>
</dbReference>
<keyword evidence="3" id="KW-1185">Reference proteome</keyword>